<reference evidence="2" key="3">
    <citation type="submission" date="2023-05" db="EMBL/GenBank/DDBJ databases">
        <authorList>
            <person name="Smith C.H."/>
        </authorList>
    </citation>
    <scope>NUCLEOTIDE SEQUENCE</scope>
    <source>
        <strain evidence="2">CHS0354</strain>
        <tissue evidence="2">Mantle</tissue>
    </source>
</reference>
<feature type="region of interest" description="Disordered" evidence="1">
    <location>
        <begin position="1"/>
        <end position="20"/>
    </location>
</feature>
<evidence type="ECO:0000313" key="2">
    <source>
        <dbReference type="EMBL" id="KAK3599889.1"/>
    </source>
</evidence>
<dbReference type="EMBL" id="JAEAOA010001358">
    <property type="protein sequence ID" value="KAK3599889.1"/>
    <property type="molecule type" value="Genomic_DNA"/>
</dbReference>
<name>A0AAE0SXI3_9BIVA</name>
<comment type="caution">
    <text evidence="2">The sequence shown here is derived from an EMBL/GenBank/DDBJ whole genome shotgun (WGS) entry which is preliminary data.</text>
</comment>
<feature type="non-terminal residue" evidence="2">
    <location>
        <position position="65"/>
    </location>
</feature>
<reference evidence="2" key="2">
    <citation type="journal article" date="2021" name="Genome Biol. Evol.">
        <title>Developing a high-quality reference genome for a parasitic bivalve with doubly uniparental inheritance (Bivalvia: Unionida).</title>
        <authorList>
            <person name="Smith C.H."/>
        </authorList>
    </citation>
    <scope>NUCLEOTIDE SEQUENCE</scope>
    <source>
        <strain evidence="2">CHS0354</strain>
        <tissue evidence="2">Mantle</tissue>
    </source>
</reference>
<accession>A0AAE0SXI3</accession>
<sequence length="65" mass="7461">MDGERKKSTRPNQCRRRKTVPGFYPQTLIMTMSGYEVRMHTGRGAKYICACDEVVAGKRRESHIA</sequence>
<evidence type="ECO:0000256" key="1">
    <source>
        <dbReference type="SAM" id="MobiDB-lite"/>
    </source>
</evidence>
<reference evidence="2" key="1">
    <citation type="journal article" date="2021" name="Genome Biol. Evol.">
        <title>A High-Quality Reference Genome for a Parasitic Bivalve with Doubly Uniparental Inheritance (Bivalvia: Unionida).</title>
        <authorList>
            <person name="Smith C.H."/>
        </authorList>
    </citation>
    <scope>NUCLEOTIDE SEQUENCE</scope>
    <source>
        <strain evidence="2">CHS0354</strain>
    </source>
</reference>
<feature type="compositionally biased region" description="Basic residues" evidence="1">
    <location>
        <begin position="7"/>
        <end position="19"/>
    </location>
</feature>
<organism evidence="2 3">
    <name type="scientific">Potamilus streckersoni</name>
    <dbReference type="NCBI Taxonomy" id="2493646"/>
    <lineage>
        <taxon>Eukaryota</taxon>
        <taxon>Metazoa</taxon>
        <taxon>Spiralia</taxon>
        <taxon>Lophotrochozoa</taxon>
        <taxon>Mollusca</taxon>
        <taxon>Bivalvia</taxon>
        <taxon>Autobranchia</taxon>
        <taxon>Heteroconchia</taxon>
        <taxon>Palaeoheterodonta</taxon>
        <taxon>Unionida</taxon>
        <taxon>Unionoidea</taxon>
        <taxon>Unionidae</taxon>
        <taxon>Ambleminae</taxon>
        <taxon>Lampsilini</taxon>
        <taxon>Potamilus</taxon>
    </lineage>
</organism>
<gene>
    <name evidence="2" type="ORF">CHS0354_022467</name>
</gene>
<keyword evidence="3" id="KW-1185">Reference proteome</keyword>
<dbReference type="Proteomes" id="UP001195483">
    <property type="component" value="Unassembled WGS sequence"/>
</dbReference>
<evidence type="ECO:0000313" key="3">
    <source>
        <dbReference type="Proteomes" id="UP001195483"/>
    </source>
</evidence>
<proteinExistence type="predicted"/>
<dbReference type="AlphaFoldDB" id="A0AAE0SXI3"/>
<protein>
    <submittedName>
        <fullName evidence="2">Uncharacterized protein</fullName>
    </submittedName>
</protein>